<comment type="similarity">
    <text evidence="1">Belongs to the ABC transporter superfamily.</text>
</comment>
<dbReference type="InterPro" id="IPR003439">
    <property type="entry name" value="ABC_transporter-like_ATP-bd"/>
</dbReference>
<evidence type="ECO:0000313" key="7">
    <source>
        <dbReference type="EMBL" id="MBP0113766.1"/>
    </source>
</evidence>
<protein>
    <submittedName>
        <fullName evidence="7">ABC transporter ATP-binding protein</fullName>
    </submittedName>
</protein>
<dbReference type="Proteomes" id="UP000669317">
    <property type="component" value="Unassembled WGS sequence"/>
</dbReference>
<keyword evidence="2" id="KW-0813">Transport</keyword>
<keyword evidence="8" id="KW-1185">Reference proteome</keyword>
<keyword evidence="3" id="KW-0547">Nucleotide-binding</keyword>
<dbReference type="GO" id="GO:0005524">
    <property type="term" value="F:ATP binding"/>
    <property type="evidence" value="ECO:0007669"/>
    <property type="project" value="UniProtKB-KW"/>
</dbReference>
<dbReference type="SMART" id="SM00382">
    <property type="entry name" value="AAA"/>
    <property type="match status" value="1"/>
</dbReference>
<evidence type="ECO:0000256" key="3">
    <source>
        <dbReference type="ARBA" id="ARBA00022741"/>
    </source>
</evidence>
<proteinExistence type="inferred from homology"/>
<comment type="function">
    <text evidence="5">Involved in beta-(1--&gt;2)glucan export. Transmembrane domains (TMD) form a pore in the inner membrane and the ATP-binding domain (NBD) is responsible for energy generation.</text>
</comment>
<sequence>MRIQSKDSRATAPDPVIAARGLTRRYGATAVVDGIDFDIARGEVFGLLGPNGAGKTTTILMMLGLTEISSGEVSVLGFNPAREPLKVKQRVGYLPDAVGFYDHLTAAENLAYTAKLMGLARAERAHRIEAALARVGLAEVASKRVATFSRGMRQRLGLAEIIVKRAEIAILDEPTSGLDPQATQEFLGLIGELKAEGITVLLSSHMLDQVQRICDRVALFQGGRIVLMGAVPELAVKVIGAGFVVEVEADGLGIARRLAMIPGVTQVDTLGVDRFRMTAERDVRPDAARAVVTVGGDLRRLSIDEPSLEAIYARHFQIRPRGDVRHAA</sequence>
<keyword evidence="4 7" id="KW-0067">ATP-binding</keyword>
<dbReference type="CDD" id="cd03230">
    <property type="entry name" value="ABC_DR_subfamily_A"/>
    <property type="match status" value="1"/>
</dbReference>
<dbReference type="InterPro" id="IPR003593">
    <property type="entry name" value="AAA+_ATPase"/>
</dbReference>
<dbReference type="Gene3D" id="3.40.50.300">
    <property type="entry name" value="P-loop containing nucleotide triphosphate hydrolases"/>
    <property type="match status" value="1"/>
</dbReference>
<dbReference type="EMBL" id="JAGIKT010000050">
    <property type="protein sequence ID" value="MBP0113766.1"/>
    <property type="molecule type" value="Genomic_DNA"/>
</dbReference>
<name>A0ABS4A074_9BRAD</name>
<accession>A0ABS4A074</accession>
<dbReference type="PANTHER" id="PTHR43335">
    <property type="entry name" value="ABC TRANSPORTER, ATP-BINDING PROTEIN"/>
    <property type="match status" value="1"/>
</dbReference>
<reference evidence="7 8" key="1">
    <citation type="submission" date="2021-03" db="EMBL/GenBank/DDBJ databases">
        <title>Genome Sequence of Bradyrhizobium vignae strain ISRA400.</title>
        <authorList>
            <person name="Tisa L.S."/>
            <person name="Svistoonoff S."/>
            <person name="Hocher V."/>
            <person name="Fall S."/>
            <person name="Zaiya A."/>
            <person name="Naing D."/>
            <person name="Niang N."/>
            <person name="Diouf A."/>
            <person name="Dasylva M.C."/>
            <person name="Toure O."/>
            <person name="Gueye M."/>
            <person name="Gully D."/>
            <person name="Tisseyre P."/>
            <person name="Simpson S."/>
            <person name="Morris K."/>
            <person name="Thomas W.K."/>
        </authorList>
    </citation>
    <scope>NUCLEOTIDE SEQUENCE [LARGE SCALE GENOMIC DNA]</scope>
    <source>
        <strain evidence="7 8">ISRA400</strain>
    </source>
</reference>
<gene>
    <name evidence="7" type="ORF">JWS04_22285</name>
</gene>
<dbReference type="RefSeq" id="WP_209295768.1">
    <property type="nucleotide sequence ID" value="NZ_JAGIKT010000050.1"/>
</dbReference>
<evidence type="ECO:0000256" key="1">
    <source>
        <dbReference type="ARBA" id="ARBA00005417"/>
    </source>
</evidence>
<dbReference type="PROSITE" id="PS50893">
    <property type="entry name" value="ABC_TRANSPORTER_2"/>
    <property type="match status" value="1"/>
</dbReference>
<feature type="domain" description="ABC transporter" evidence="6">
    <location>
        <begin position="17"/>
        <end position="247"/>
    </location>
</feature>
<dbReference type="InterPro" id="IPR027417">
    <property type="entry name" value="P-loop_NTPase"/>
</dbReference>
<dbReference type="SUPFAM" id="SSF52540">
    <property type="entry name" value="P-loop containing nucleoside triphosphate hydrolases"/>
    <property type="match status" value="1"/>
</dbReference>
<evidence type="ECO:0000256" key="5">
    <source>
        <dbReference type="ARBA" id="ARBA00024722"/>
    </source>
</evidence>
<evidence type="ECO:0000256" key="2">
    <source>
        <dbReference type="ARBA" id="ARBA00022448"/>
    </source>
</evidence>
<dbReference type="PANTHER" id="PTHR43335:SF11">
    <property type="entry name" value="ABC TRANSPORTER RELATED"/>
    <property type="match status" value="1"/>
</dbReference>
<organism evidence="7 8">
    <name type="scientific">Bradyrhizobium vignae</name>
    <dbReference type="NCBI Taxonomy" id="1549949"/>
    <lineage>
        <taxon>Bacteria</taxon>
        <taxon>Pseudomonadati</taxon>
        <taxon>Pseudomonadota</taxon>
        <taxon>Alphaproteobacteria</taxon>
        <taxon>Hyphomicrobiales</taxon>
        <taxon>Nitrobacteraceae</taxon>
        <taxon>Bradyrhizobium</taxon>
    </lineage>
</organism>
<evidence type="ECO:0000256" key="4">
    <source>
        <dbReference type="ARBA" id="ARBA00022840"/>
    </source>
</evidence>
<evidence type="ECO:0000313" key="8">
    <source>
        <dbReference type="Proteomes" id="UP000669317"/>
    </source>
</evidence>
<comment type="caution">
    <text evidence="7">The sequence shown here is derived from an EMBL/GenBank/DDBJ whole genome shotgun (WGS) entry which is preliminary data.</text>
</comment>
<dbReference type="Pfam" id="PF00005">
    <property type="entry name" value="ABC_tran"/>
    <property type="match status" value="1"/>
</dbReference>
<evidence type="ECO:0000259" key="6">
    <source>
        <dbReference type="PROSITE" id="PS50893"/>
    </source>
</evidence>